<dbReference type="SUPFAM" id="SSF52949">
    <property type="entry name" value="Macro domain-like"/>
    <property type="match status" value="1"/>
</dbReference>
<evidence type="ECO:0000259" key="1">
    <source>
        <dbReference type="PROSITE" id="PS51154"/>
    </source>
</evidence>
<evidence type="ECO:0000313" key="2">
    <source>
        <dbReference type="EMBL" id="AIF02702.1"/>
    </source>
</evidence>
<accession>A0A075GL99</accession>
<proteinExistence type="predicted"/>
<dbReference type="AlphaFoldDB" id="A0A075GL99"/>
<sequence length="225" mass="25498">MNRYPMAPPCGPMAEVVIVRECQHGQVRVVFGNLARVEGDVMVVPANNRLAGREGLDEKLQQAAGPELREFCAGIARERRKSNLQPCGVGEAVTTPPFNLPAKHLVHVVGPDCRRPTQDNFRRELLKKSYDALFEAVEELEPRETLVTPPLGMDVFAYPHREGARMTMEIVLQWMDGEDDPGVDMVLIVTDENNFLTNMKTVYRESEDRFPGVDRTREYRKGKFE</sequence>
<name>A0A075GL99_9EURY</name>
<organism evidence="2">
    <name type="scientific">uncultured marine group II/III euryarchaeote KM3_159_E01</name>
    <dbReference type="NCBI Taxonomy" id="1457908"/>
    <lineage>
        <taxon>Archaea</taxon>
        <taxon>Methanobacteriati</taxon>
        <taxon>Methanobacteriota</taxon>
        <taxon>environmental samples</taxon>
    </lineage>
</organism>
<reference evidence="2" key="1">
    <citation type="journal article" date="2014" name="Genome Biol. Evol.">
        <title>Pangenome evidence for extensive interdomain horizontal transfer affecting lineage core and shell genes in uncultured planktonic thaumarchaeota and euryarchaeota.</title>
        <authorList>
            <person name="Deschamps P."/>
            <person name="Zivanovic Y."/>
            <person name="Moreira D."/>
            <person name="Rodriguez-Valera F."/>
            <person name="Lopez-Garcia P."/>
        </authorList>
    </citation>
    <scope>NUCLEOTIDE SEQUENCE</scope>
</reference>
<dbReference type="InterPro" id="IPR043472">
    <property type="entry name" value="Macro_dom-like"/>
</dbReference>
<dbReference type="Pfam" id="PF01661">
    <property type="entry name" value="Macro"/>
    <property type="match status" value="1"/>
</dbReference>
<dbReference type="Gene3D" id="3.40.220.10">
    <property type="entry name" value="Leucine Aminopeptidase, subunit E, domain 1"/>
    <property type="match status" value="1"/>
</dbReference>
<dbReference type="InterPro" id="IPR002589">
    <property type="entry name" value="Macro_dom"/>
</dbReference>
<dbReference type="EMBL" id="KF900658">
    <property type="protein sequence ID" value="AIF02702.1"/>
    <property type="molecule type" value="Genomic_DNA"/>
</dbReference>
<dbReference type="PANTHER" id="PTHR11106:SF27">
    <property type="entry name" value="MACRO DOMAIN-CONTAINING PROTEIN"/>
    <property type="match status" value="1"/>
</dbReference>
<feature type="domain" description="Macro" evidence="1">
    <location>
        <begin position="14"/>
        <end position="207"/>
    </location>
</feature>
<dbReference type="PANTHER" id="PTHR11106">
    <property type="entry name" value="GANGLIOSIDE INDUCED DIFFERENTIATION ASSOCIATED PROTEIN 2-RELATED"/>
    <property type="match status" value="1"/>
</dbReference>
<protein>
    <submittedName>
        <fullName evidence="2">MACRO domain-containing protein</fullName>
    </submittedName>
</protein>
<dbReference type="SMART" id="SM00506">
    <property type="entry name" value="A1pp"/>
    <property type="match status" value="1"/>
</dbReference>
<dbReference type="PROSITE" id="PS51154">
    <property type="entry name" value="MACRO"/>
    <property type="match status" value="1"/>
</dbReference>